<dbReference type="InterPro" id="IPR003321">
    <property type="entry name" value="Cyt_c552"/>
</dbReference>
<evidence type="ECO:0000256" key="8">
    <source>
        <dbReference type="ARBA" id="ARBA00023002"/>
    </source>
</evidence>
<evidence type="ECO:0000256" key="12">
    <source>
        <dbReference type="SAM" id="SignalP"/>
    </source>
</evidence>
<dbReference type="SUPFAM" id="SSF48695">
    <property type="entry name" value="Multiheme cytochromes"/>
    <property type="match status" value="1"/>
</dbReference>
<organism evidence="14 15">
    <name type="scientific">Geoalkalibacter ferrihydriticus DSM 17813</name>
    <dbReference type="NCBI Taxonomy" id="1121915"/>
    <lineage>
        <taxon>Bacteria</taxon>
        <taxon>Pseudomonadati</taxon>
        <taxon>Thermodesulfobacteriota</taxon>
        <taxon>Desulfuromonadia</taxon>
        <taxon>Desulfuromonadales</taxon>
        <taxon>Geoalkalibacteraceae</taxon>
        <taxon>Geoalkalibacter</taxon>
    </lineage>
</organism>
<proteinExistence type="inferred from homology"/>
<keyword evidence="8" id="KW-0560">Oxidoreductase</keyword>
<keyword evidence="5" id="KW-0479">Metal-binding</keyword>
<dbReference type="Pfam" id="PF09699">
    <property type="entry name" value="Paired_CXXCH_1"/>
    <property type="match status" value="1"/>
</dbReference>
<evidence type="ECO:0000256" key="6">
    <source>
        <dbReference type="ARBA" id="ARBA00022729"/>
    </source>
</evidence>
<comment type="similarity">
    <text evidence="2">Belongs to the cytochrome c-552 family.</text>
</comment>
<feature type="signal peptide" evidence="12">
    <location>
        <begin position="1"/>
        <end position="28"/>
    </location>
</feature>
<evidence type="ECO:0000256" key="5">
    <source>
        <dbReference type="ARBA" id="ARBA00022723"/>
    </source>
</evidence>
<dbReference type="GO" id="GO:0020037">
    <property type="term" value="F:heme binding"/>
    <property type="evidence" value="ECO:0007669"/>
    <property type="project" value="TreeGrafter"/>
</dbReference>
<dbReference type="GO" id="GO:0019645">
    <property type="term" value="P:anaerobic electron transport chain"/>
    <property type="evidence" value="ECO:0007669"/>
    <property type="project" value="TreeGrafter"/>
</dbReference>
<evidence type="ECO:0000256" key="10">
    <source>
        <dbReference type="ARBA" id="ARBA00049131"/>
    </source>
</evidence>
<gene>
    <name evidence="14" type="ORF">GFER_09560</name>
</gene>
<evidence type="ECO:0000256" key="7">
    <source>
        <dbReference type="ARBA" id="ARBA00022837"/>
    </source>
</evidence>
<comment type="caution">
    <text evidence="14">The sequence shown here is derived from an EMBL/GenBank/DDBJ whole genome shotgun (WGS) entry which is preliminary data.</text>
</comment>
<name>A0A0C2HNC2_9BACT</name>
<evidence type="ECO:0000256" key="2">
    <source>
        <dbReference type="ARBA" id="ARBA00009288"/>
    </source>
</evidence>
<keyword evidence="6 12" id="KW-0732">Signal</keyword>
<dbReference type="EMBL" id="JWJD01000003">
    <property type="protein sequence ID" value="KIH76445.1"/>
    <property type="molecule type" value="Genomic_DNA"/>
</dbReference>
<dbReference type="PANTHER" id="PTHR30633:SF0">
    <property type="entry name" value="CYTOCHROME C-552"/>
    <property type="match status" value="1"/>
</dbReference>
<evidence type="ECO:0000256" key="1">
    <source>
        <dbReference type="ARBA" id="ARBA00004196"/>
    </source>
</evidence>
<dbReference type="GO" id="GO:0042279">
    <property type="term" value="F:nitrite reductase (cytochrome, ammonia-forming) activity"/>
    <property type="evidence" value="ECO:0007669"/>
    <property type="project" value="UniProtKB-EC"/>
</dbReference>
<dbReference type="PANTHER" id="PTHR30633">
    <property type="entry name" value="CYTOCHROME C-552 RESPIRATORY NITRITE REDUCTASE"/>
    <property type="match status" value="1"/>
</dbReference>
<keyword evidence="4" id="KW-0349">Heme</keyword>
<reference evidence="14 15" key="1">
    <citation type="submission" date="2014-12" db="EMBL/GenBank/DDBJ databases">
        <title>Genomes of Geoalkalibacter ferrihydriticus and Geoalkalibacter subterraneus, two haloalkaliphilic metal-reducing members of the Geobacteraceae.</title>
        <authorList>
            <person name="Badalamenti J.P."/>
            <person name="Torres C.I."/>
            <person name="Krajmalnik-Brown R."/>
            <person name="Bond D.R."/>
        </authorList>
    </citation>
    <scope>NUCLEOTIDE SEQUENCE [LARGE SCALE GENOMIC DNA]</scope>
    <source>
        <strain evidence="14 15">DSM 17813</strain>
    </source>
</reference>
<evidence type="ECO:0000256" key="9">
    <source>
        <dbReference type="ARBA" id="ARBA00023004"/>
    </source>
</evidence>
<evidence type="ECO:0000313" key="15">
    <source>
        <dbReference type="Proteomes" id="UP000035068"/>
    </source>
</evidence>
<dbReference type="Gene3D" id="1.10.780.10">
    <property type="entry name" value="Hydroxylamine Oxidoreductase, Chain A, domain 1"/>
    <property type="match status" value="1"/>
</dbReference>
<keyword evidence="9" id="KW-0408">Iron</keyword>
<evidence type="ECO:0000256" key="3">
    <source>
        <dbReference type="ARBA" id="ARBA00011887"/>
    </source>
</evidence>
<dbReference type="Proteomes" id="UP000035068">
    <property type="component" value="Unassembled WGS sequence"/>
</dbReference>
<evidence type="ECO:0000313" key="14">
    <source>
        <dbReference type="EMBL" id="KIH76445.1"/>
    </source>
</evidence>
<evidence type="ECO:0000259" key="13">
    <source>
        <dbReference type="Pfam" id="PF09699"/>
    </source>
</evidence>
<keyword evidence="15" id="KW-1185">Reference proteome</keyword>
<comment type="subcellular location">
    <subcellularLocation>
        <location evidence="1">Cell envelope</location>
    </subcellularLocation>
</comment>
<comment type="catalytic activity">
    <reaction evidence="10">
        <text>6 Fe(III)-[cytochrome c] + NH4(+) + 2 H2O = 6 Fe(II)-[cytochrome c] + nitrite + 8 H(+)</text>
        <dbReference type="Rhea" id="RHEA:13089"/>
        <dbReference type="Rhea" id="RHEA-COMP:10350"/>
        <dbReference type="Rhea" id="RHEA-COMP:14399"/>
        <dbReference type="ChEBI" id="CHEBI:15377"/>
        <dbReference type="ChEBI" id="CHEBI:15378"/>
        <dbReference type="ChEBI" id="CHEBI:16301"/>
        <dbReference type="ChEBI" id="CHEBI:28938"/>
        <dbReference type="ChEBI" id="CHEBI:29033"/>
        <dbReference type="ChEBI" id="CHEBI:29034"/>
        <dbReference type="EC" id="1.7.2.2"/>
    </reaction>
</comment>
<evidence type="ECO:0000256" key="4">
    <source>
        <dbReference type="ARBA" id="ARBA00022617"/>
    </source>
</evidence>
<evidence type="ECO:0000256" key="11">
    <source>
        <dbReference type="SAM" id="MobiDB-lite"/>
    </source>
</evidence>
<feature type="chain" id="PRO_5002166482" description="nitrite reductase (cytochrome; ammonia-forming)" evidence="12">
    <location>
        <begin position="29"/>
        <end position="374"/>
    </location>
</feature>
<feature type="domain" description="Doubled CXXCH motif" evidence="13">
    <location>
        <begin position="235"/>
        <end position="286"/>
    </location>
</feature>
<dbReference type="GO" id="GO:0030288">
    <property type="term" value="C:outer membrane-bounded periplasmic space"/>
    <property type="evidence" value="ECO:0007669"/>
    <property type="project" value="TreeGrafter"/>
</dbReference>
<protein>
    <recommendedName>
        <fullName evidence="3">nitrite reductase (cytochrome; ammonia-forming)</fullName>
        <ecNumber evidence="3">1.7.2.2</ecNumber>
    </recommendedName>
</protein>
<keyword evidence="7" id="KW-0106">Calcium</keyword>
<sequence length="374" mass="40932">MSKLLGISSLFFAVLAGALLVLAAGADAAPNRGSRLSGVHGEEGLLPKSCRACHRGMSMAIRGEEEVCLTCHGSEVDRQQMIAADFLRAGGIRGRMADIGAELRKTYNHPVLTVRGVHRSSETLPETNPSAPRHSECVDCHAPHDLTREEPFRGIPGKRVGSFTTDVTHEYELCYRCHAESANRPARSSNKHALFRTTNPSFHPVEGEGANAYVISLREPYKARKTRPGEISTISCSSCHGSDDPQGPRGPHGSRFRGLLKRNYEMETGRPESDYAYALCYGCHSRGSILGNESFPYHAQHIQGRPGVRDSGTSCYTCHDSHGSTRYPHLIRFNEDVVRPNASGQLRFDSRGVASRHGSCLLNCHGVEHAPKSY</sequence>
<feature type="region of interest" description="Disordered" evidence="11">
    <location>
        <begin position="234"/>
        <end position="256"/>
    </location>
</feature>
<dbReference type="GO" id="GO:0046872">
    <property type="term" value="F:metal ion binding"/>
    <property type="evidence" value="ECO:0007669"/>
    <property type="project" value="UniProtKB-KW"/>
</dbReference>
<dbReference type="AlphaFoldDB" id="A0A0C2HNC2"/>
<accession>A0A0C2HNC2</accession>
<dbReference type="InterPro" id="IPR036280">
    <property type="entry name" value="Multihaem_cyt_sf"/>
</dbReference>
<dbReference type="InterPro" id="IPR010177">
    <property type="entry name" value="Paired_CXXCH_1"/>
</dbReference>
<dbReference type="EC" id="1.7.2.2" evidence="3"/>